<evidence type="ECO:0000256" key="4">
    <source>
        <dbReference type="ARBA" id="ARBA00023004"/>
    </source>
</evidence>
<dbReference type="SFLD" id="SFLDG01082">
    <property type="entry name" value="B12-binding_domain_containing"/>
    <property type="match status" value="1"/>
</dbReference>
<gene>
    <name evidence="7" type="ORF">HNQ66_000811</name>
</gene>
<dbReference type="PROSITE" id="PS51918">
    <property type="entry name" value="RADICAL_SAM"/>
    <property type="match status" value="1"/>
</dbReference>
<dbReference type="InterPro" id="IPR013785">
    <property type="entry name" value="Aldolase_TIM"/>
</dbReference>
<evidence type="ECO:0000256" key="2">
    <source>
        <dbReference type="ARBA" id="ARBA00022691"/>
    </source>
</evidence>
<evidence type="ECO:0000259" key="6">
    <source>
        <dbReference type="PROSITE" id="PS51918"/>
    </source>
</evidence>
<dbReference type="Proteomes" id="UP000535406">
    <property type="component" value="Unassembled WGS sequence"/>
</dbReference>
<dbReference type="NCBIfam" id="TIGR04107">
    <property type="entry name" value="rSAM_HutW"/>
    <property type="match status" value="1"/>
</dbReference>
<evidence type="ECO:0000256" key="1">
    <source>
        <dbReference type="ARBA" id="ARBA00001966"/>
    </source>
</evidence>
<dbReference type="SFLD" id="SFLDG01065">
    <property type="entry name" value="anaerobic_coproporphyrinogen-I"/>
    <property type="match status" value="1"/>
</dbReference>
<name>A0A7W7YSD1_9HYPH</name>
<comment type="caution">
    <text evidence="7">The sequence shown here is derived from an EMBL/GenBank/DDBJ whole genome shotgun (WGS) entry which is preliminary data.</text>
</comment>
<dbReference type="CDD" id="cd01335">
    <property type="entry name" value="Radical_SAM"/>
    <property type="match status" value="1"/>
</dbReference>
<dbReference type="SFLD" id="SFLDS00029">
    <property type="entry name" value="Radical_SAM"/>
    <property type="match status" value="1"/>
</dbReference>
<dbReference type="InterPro" id="IPR034505">
    <property type="entry name" value="Coproporphyrinogen-III_oxidase"/>
</dbReference>
<dbReference type="InterPro" id="IPR058240">
    <property type="entry name" value="rSAM_sf"/>
</dbReference>
<dbReference type="Gene3D" id="3.20.20.70">
    <property type="entry name" value="Aldolase class I"/>
    <property type="match status" value="1"/>
</dbReference>
<dbReference type="SFLD" id="SFLDF00311">
    <property type="entry name" value="heme_degradation_proteins_(Hut"/>
    <property type="match status" value="1"/>
</dbReference>
<proteinExistence type="predicted"/>
<dbReference type="InterPro" id="IPR007197">
    <property type="entry name" value="rSAM"/>
</dbReference>
<keyword evidence="8" id="KW-1185">Reference proteome</keyword>
<dbReference type="AlphaFoldDB" id="A0A7W7YSD1"/>
<keyword evidence="7" id="KW-0560">Oxidoreductase</keyword>
<dbReference type="GO" id="GO:0051989">
    <property type="term" value="F:coproporphyrinogen dehydrogenase activity"/>
    <property type="evidence" value="ECO:0007669"/>
    <property type="project" value="UniProtKB-EC"/>
</dbReference>
<dbReference type="SUPFAM" id="SSF102114">
    <property type="entry name" value="Radical SAM enzymes"/>
    <property type="match status" value="1"/>
</dbReference>
<keyword evidence="2" id="KW-0949">S-adenosyl-L-methionine</keyword>
<evidence type="ECO:0000256" key="5">
    <source>
        <dbReference type="ARBA" id="ARBA00023014"/>
    </source>
</evidence>
<dbReference type="EMBL" id="JACHIK010000002">
    <property type="protein sequence ID" value="MBB5041428.1"/>
    <property type="molecule type" value="Genomic_DNA"/>
</dbReference>
<dbReference type="RefSeq" id="WP_210308660.1">
    <property type="nucleotide sequence ID" value="NZ_JACHIK010000002.1"/>
</dbReference>
<keyword evidence="5" id="KW-0411">Iron-sulfur</keyword>
<keyword evidence="4" id="KW-0408">Iron</keyword>
<evidence type="ECO:0000256" key="3">
    <source>
        <dbReference type="ARBA" id="ARBA00022723"/>
    </source>
</evidence>
<dbReference type="PANTHER" id="PTHR13932:SF9">
    <property type="entry name" value="COPROPORPHYRINOGEN III OXIDASE"/>
    <property type="match status" value="1"/>
</dbReference>
<organism evidence="7 8">
    <name type="scientific">Shinella fusca</name>
    <dbReference type="NCBI Taxonomy" id="544480"/>
    <lineage>
        <taxon>Bacteria</taxon>
        <taxon>Pseudomonadati</taxon>
        <taxon>Pseudomonadota</taxon>
        <taxon>Alphaproteobacteria</taxon>
        <taxon>Hyphomicrobiales</taxon>
        <taxon>Rhizobiaceae</taxon>
        <taxon>Shinella</taxon>
    </lineage>
</organism>
<dbReference type="PANTHER" id="PTHR13932">
    <property type="entry name" value="COPROPORPHYRINIGEN III OXIDASE"/>
    <property type="match status" value="1"/>
</dbReference>
<dbReference type="Pfam" id="PF04055">
    <property type="entry name" value="Radical_SAM"/>
    <property type="match status" value="1"/>
</dbReference>
<evidence type="ECO:0000313" key="7">
    <source>
        <dbReference type="EMBL" id="MBB5041428.1"/>
    </source>
</evidence>
<comment type="cofactor">
    <cofactor evidence="1">
        <name>[4Fe-4S] cluster</name>
        <dbReference type="ChEBI" id="CHEBI:49883"/>
    </cofactor>
</comment>
<dbReference type="GO" id="GO:0051539">
    <property type="term" value="F:4 iron, 4 sulfur cluster binding"/>
    <property type="evidence" value="ECO:0007669"/>
    <property type="project" value="TreeGrafter"/>
</dbReference>
<evidence type="ECO:0000313" key="8">
    <source>
        <dbReference type="Proteomes" id="UP000535406"/>
    </source>
</evidence>
<dbReference type="InterPro" id="IPR006638">
    <property type="entry name" value="Elp3/MiaA/NifB-like_rSAM"/>
</dbReference>
<dbReference type="InterPro" id="IPR026332">
    <property type="entry name" value="HutW"/>
</dbReference>
<dbReference type="GO" id="GO:0046872">
    <property type="term" value="F:metal ion binding"/>
    <property type="evidence" value="ECO:0007669"/>
    <property type="project" value="UniProtKB-KW"/>
</dbReference>
<reference evidence="7 8" key="1">
    <citation type="submission" date="2020-08" db="EMBL/GenBank/DDBJ databases">
        <title>Genomic Encyclopedia of Type Strains, Phase IV (KMG-IV): sequencing the most valuable type-strain genomes for metagenomic binning, comparative biology and taxonomic classification.</title>
        <authorList>
            <person name="Goeker M."/>
        </authorList>
    </citation>
    <scope>NUCLEOTIDE SEQUENCE [LARGE SCALE GENOMIC DNA]</scope>
    <source>
        <strain evidence="7 8">DSM 21319</strain>
    </source>
</reference>
<dbReference type="GO" id="GO:0005737">
    <property type="term" value="C:cytoplasm"/>
    <property type="evidence" value="ECO:0007669"/>
    <property type="project" value="TreeGrafter"/>
</dbReference>
<dbReference type="EC" id="1.3.98.3" evidence="7"/>
<sequence length="457" mass="48964">MGEAGGLMMGGEFSRYFANADGTNPLRNAFSRRSAVMPFRGRQRLASADIQSAWQGLLAAPTLPGKRLAYIHVPFCANHCLFCGFYRNAYVPDAGAAYADLLVEEIRRDAAAPALQESPIHAVYLGGGTPTALSAAELSRIIETVRAALPLAADCEITVEGRIIHFDAEKIDACLEAGANRFSIGVQSFDTAVRRRQGRRASRQEAIVFLEALRDRDRAALVIDLLYGLPGQTPEVWRQDLETAVALGPDGIDLYGLNLIPGTPLATAIAAGKFPAAPGLAEIGDLYATGADFFRRRNWRQISNNHWARTTRERNLYNLLIKEGADCLAFGAGAGGSIGRASYGVASDLAHYTESVRAGRKPIGLLAMADDLQPLRNLVTASFEAGRLDMAALDSLAGEGTAAFLAPLVTQWEAGGLLTFSDGIADLTVAGRFWYANLISALHDILENRLLSAVDAA</sequence>
<keyword evidence="3" id="KW-0479">Metal-binding</keyword>
<accession>A0A7W7YSD1</accession>
<dbReference type="SMART" id="SM00729">
    <property type="entry name" value="Elp3"/>
    <property type="match status" value="1"/>
</dbReference>
<dbReference type="GO" id="GO:0006779">
    <property type="term" value="P:porphyrin-containing compound biosynthetic process"/>
    <property type="evidence" value="ECO:0007669"/>
    <property type="project" value="TreeGrafter"/>
</dbReference>
<protein>
    <submittedName>
        <fullName evidence="7">Oxygen-independent coproporphyrinogen-3 oxidase</fullName>
        <ecNumber evidence="7">1.3.98.3</ecNumber>
    </submittedName>
</protein>
<feature type="domain" description="Radical SAM core" evidence="6">
    <location>
        <begin position="61"/>
        <end position="309"/>
    </location>
</feature>